<name>W4K3W8_HETIT</name>
<feature type="region of interest" description="Disordered" evidence="1">
    <location>
        <begin position="207"/>
        <end position="227"/>
    </location>
</feature>
<feature type="region of interest" description="Disordered" evidence="1">
    <location>
        <begin position="1"/>
        <end position="65"/>
    </location>
</feature>
<dbReference type="KEGG" id="hir:HETIRDRAFT_101651"/>
<dbReference type="AlphaFoldDB" id="W4K3W8"/>
<accession>W4K3W8</accession>
<gene>
    <name evidence="2" type="ORF">HETIRDRAFT_101651</name>
</gene>
<dbReference type="GeneID" id="20665788"/>
<dbReference type="HOGENOM" id="CLU_1038504_0_0_1"/>
<feature type="compositionally biased region" description="Low complexity" evidence="1">
    <location>
        <begin position="207"/>
        <end position="222"/>
    </location>
</feature>
<proteinExistence type="predicted"/>
<protein>
    <submittedName>
        <fullName evidence="2">Uncharacterized protein</fullName>
    </submittedName>
</protein>
<evidence type="ECO:0000256" key="1">
    <source>
        <dbReference type="SAM" id="MobiDB-lite"/>
    </source>
</evidence>
<sequence length="268" mass="29119">MAEAPGAQDDDGATGRVVARVKEGTGEEEEEEAKPHRRASSLLRFSGSPHRQISSPPPRAPTAPSLSLPLLVLSLSQSSPLPPPSLVSPYASRRFSHLARVAVLPEEEQPYSPPPAPRRRYLMLISHGVPLGASGACNSLSPHVNLRPRPNQRPYTTAHAFIQNHRHPIFPPRASPSVPALNKFQRASRRHATLSLASALSPPQRASQLYQRYSSSSSSSSVRRARRGLRDLHSSEARFVMASSQTSSSGLPAGFRVFMPERFVAVLA</sequence>
<dbReference type="InParanoid" id="W4K3W8"/>
<evidence type="ECO:0000313" key="3">
    <source>
        <dbReference type="Proteomes" id="UP000030671"/>
    </source>
</evidence>
<reference evidence="2 3" key="1">
    <citation type="journal article" date="2012" name="New Phytol.">
        <title>Insight into trade-off between wood decay and parasitism from the genome of a fungal forest pathogen.</title>
        <authorList>
            <person name="Olson A."/>
            <person name="Aerts A."/>
            <person name="Asiegbu F."/>
            <person name="Belbahri L."/>
            <person name="Bouzid O."/>
            <person name="Broberg A."/>
            <person name="Canback B."/>
            <person name="Coutinho P.M."/>
            <person name="Cullen D."/>
            <person name="Dalman K."/>
            <person name="Deflorio G."/>
            <person name="van Diepen L.T."/>
            <person name="Dunand C."/>
            <person name="Duplessis S."/>
            <person name="Durling M."/>
            <person name="Gonthier P."/>
            <person name="Grimwood J."/>
            <person name="Fossdal C.G."/>
            <person name="Hansson D."/>
            <person name="Henrissat B."/>
            <person name="Hietala A."/>
            <person name="Himmelstrand K."/>
            <person name="Hoffmeister D."/>
            <person name="Hogberg N."/>
            <person name="James T.Y."/>
            <person name="Karlsson M."/>
            <person name="Kohler A."/>
            <person name="Kues U."/>
            <person name="Lee Y.H."/>
            <person name="Lin Y.C."/>
            <person name="Lind M."/>
            <person name="Lindquist E."/>
            <person name="Lombard V."/>
            <person name="Lucas S."/>
            <person name="Lunden K."/>
            <person name="Morin E."/>
            <person name="Murat C."/>
            <person name="Park J."/>
            <person name="Raffaello T."/>
            <person name="Rouze P."/>
            <person name="Salamov A."/>
            <person name="Schmutz J."/>
            <person name="Solheim H."/>
            <person name="Stahlberg J."/>
            <person name="Velez H."/>
            <person name="de Vries R.P."/>
            <person name="Wiebenga A."/>
            <person name="Woodward S."/>
            <person name="Yakovlev I."/>
            <person name="Garbelotto M."/>
            <person name="Martin F."/>
            <person name="Grigoriev I.V."/>
            <person name="Stenlid J."/>
        </authorList>
    </citation>
    <scope>NUCLEOTIDE SEQUENCE [LARGE SCALE GENOMIC DNA]</scope>
    <source>
        <strain evidence="2 3">TC 32-1</strain>
    </source>
</reference>
<dbReference type="Proteomes" id="UP000030671">
    <property type="component" value="Unassembled WGS sequence"/>
</dbReference>
<keyword evidence="3" id="KW-1185">Reference proteome</keyword>
<dbReference type="RefSeq" id="XP_009547240.1">
    <property type="nucleotide sequence ID" value="XM_009548945.1"/>
</dbReference>
<organism evidence="2 3">
    <name type="scientific">Heterobasidion irregulare (strain TC 32-1)</name>
    <dbReference type="NCBI Taxonomy" id="747525"/>
    <lineage>
        <taxon>Eukaryota</taxon>
        <taxon>Fungi</taxon>
        <taxon>Dikarya</taxon>
        <taxon>Basidiomycota</taxon>
        <taxon>Agaricomycotina</taxon>
        <taxon>Agaricomycetes</taxon>
        <taxon>Russulales</taxon>
        <taxon>Bondarzewiaceae</taxon>
        <taxon>Heterobasidion</taxon>
        <taxon>Heterobasidion annosum species complex</taxon>
    </lineage>
</organism>
<dbReference type="EMBL" id="KI925459">
    <property type="protein sequence ID" value="ETW80502.1"/>
    <property type="molecule type" value="Genomic_DNA"/>
</dbReference>
<evidence type="ECO:0000313" key="2">
    <source>
        <dbReference type="EMBL" id="ETW80502.1"/>
    </source>
</evidence>